<evidence type="ECO:0000313" key="2">
    <source>
        <dbReference type="EMBL" id="SFB75269.1"/>
    </source>
</evidence>
<reference evidence="3" key="1">
    <citation type="submission" date="2016-10" db="EMBL/GenBank/DDBJ databases">
        <authorList>
            <person name="Varghese N."/>
            <person name="Submissions S."/>
        </authorList>
    </citation>
    <scope>NUCLEOTIDE SEQUENCE [LARGE SCALE GENOMIC DNA]</scope>
    <source>
        <strain evidence="3">ATCC 43811</strain>
    </source>
</reference>
<keyword evidence="3" id="KW-1185">Reference proteome</keyword>
<feature type="transmembrane region" description="Helical" evidence="1">
    <location>
        <begin position="68"/>
        <end position="86"/>
    </location>
</feature>
<dbReference type="AlphaFoldDB" id="A0A1I1DJX4"/>
<accession>A0A1I1DJX4</accession>
<name>A0A1I1DJX4_BREAD</name>
<proteinExistence type="predicted"/>
<keyword evidence="1" id="KW-0472">Membrane</keyword>
<protein>
    <submittedName>
        <fullName evidence="2">Uncharacterized protein</fullName>
    </submittedName>
</protein>
<evidence type="ECO:0000313" key="3">
    <source>
        <dbReference type="Proteomes" id="UP000240042"/>
    </source>
</evidence>
<dbReference type="STRING" id="34097.SAMN02745150_00617"/>
<organism evidence="2 3">
    <name type="scientific">Brevinema andersonii</name>
    <dbReference type="NCBI Taxonomy" id="34097"/>
    <lineage>
        <taxon>Bacteria</taxon>
        <taxon>Pseudomonadati</taxon>
        <taxon>Spirochaetota</taxon>
        <taxon>Spirochaetia</taxon>
        <taxon>Brevinematales</taxon>
        <taxon>Brevinemataceae</taxon>
        <taxon>Brevinema</taxon>
    </lineage>
</organism>
<gene>
    <name evidence="2" type="ORF">SAMN02745150_00617</name>
</gene>
<evidence type="ECO:0000256" key="1">
    <source>
        <dbReference type="SAM" id="Phobius"/>
    </source>
</evidence>
<sequence length="90" mass="10273">MENCQQEIEEDIKNLTKATHENSSSIREMNAILRSFMEPSKEQISQKFLQIDEIINDHESRIRSNTKAVYQGAAIISTIIVLLNVIKGLI</sequence>
<dbReference type="RefSeq" id="WP_092318508.1">
    <property type="nucleotide sequence ID" value="NZ_FOKY01000002.1"/>
</dbReference>
<dbReference type="EMBL" id="FOKY01000002">
    <property type="protein sequence ID" value="SFB75269.1"/>
    <property type="molecule type" value="Genomic_DNA"/>
</dbReference>
<keyword evidence="1" id="KW-1133">Transmembrane helix</keyword>
<keyword evidence="1" id="KW-0812">Transmembrane</keyword>
<dbReference type="Proteomes" id="UP000240042">
    <property type="component" value="Unassembled WGS sequence"/>
</dbReference>